<keyword evidence="2" id="KW-1003">Cell membrane</keyword>
<evidence type="ECO:0000256" key="4">
    <source>
        <dbReference type="ARBA" id="ARBA00022960"/>
    </source>
</evidence>
<dbReference type="GO" id="GO:0005886">
    <property type="term" value="C:plasma membrane"/>
    <property type="evidence" value="ECO:0007669"/>
    <property type="project" value="UniProtKB-SubCell"/>
</dbReference>
<sequence>MTEPGLMRTGRTMAVATLVARITGFLRMVVLAAALGLGTRLLETYTVANNVPNQIYDVVFGGVLGSMVVPLLVRAGAGRTDAGDLYAQRLLSLVVYGLGVAVLATVLLAPQIVGLYAPAFTGQQRELAVTFTRFFVPQILFYGISETLAAVLNTRGRLTAPLWAPVANNVIMVGTAVAYLVLGGRGDLTTVTSTQSVLLGVGTTAGVGVQLLVLVIVTRRSRFPLRLRLNPRGVGLRSIARMVGWTLLYVVAAQSLFAVVSRLATHVDGMSVYQNAYTLFQLPYAVVALSVITGVLPRMSRAAADRDLPRLTDDLSRSLRLTAVVLVPVAAGLMLLGPQIATVLFDHGNTAPVAARLTGATLVAFGLALVPFAGYQIMLRVFYVLQDARTPALIHSTVVAAAIVASLIAAMVVPGKDLVVALASCYAFAYALGAVLAAQVLRRRIGRVDGHRLVRSHGRMRLAALAAGAAGLGAIRACGAALGTGVLGSSAAIGAAGLAGAGVYAVAAHLLRITELRAIVATFRPARTAG</sequence>
<evidence type="ECO:0000313" key="10">
    <source>
        <dbReference type="Proteomes" id="UP000323454"/>
    </source>
</evidence>
<dbReference type="CDD" id="cd13123">
    <property type="entry name" value="MATE_MurJ_like"/>
    <property type="match status" value="1"/>
</dbReference>
<gene>
    <name evidence="9" type="primary">murJ</name>
    <name evidence="9" type="ORF">F0L68_39645</name>
</gene>
<feature type="transmembrane region" description="Helical" evidence="8">
    <location>
        <begin position="12"/>
        <end position="35"/>
    </location>
</feature>
<reference evidence="9 10" key="1">
    <citation type="submission" date="2019-09" db="EMBL/GenBank/DDBJ databases">
        <title>Goodfellowia gen. nov., a new genus of the Pseudonocardineae related to Actinoalloteichus, containing Goodfellowia coeruleoviolacea gen. nov., comb. nov. gen. nov., comb. nov.</title>
        <authorList>
            <person name="Labeda D."/>
        </authorList>
    </citation>
    <scope>NUCLEOTIDE SEQUENCE [LARGE SCALE GENOMIC DNA]</scope>
    <source>
        <strain evidence="9 10">AN110305</strain>
    </source>
</reference>
<dbReference type="PRINTS" id="PR01806">
    <property type="entry name" value="VIRFACTRMVIN"/>
</dbReference>
<dbReference type="Proteomes" id="UP000323454">
    <property type="component" value="Unassembled WGS sequence"/>
</dbReference>
<dbReference type="NCBIfam" id="TIGR01695">
    <property type="entry name" value="murJ_mviN"/>
    <property type="match status" value="1"/>
</dbReference>
<feature type="transmembrane region" description="Helical" evidence="8">
    <location>
        <begin position="361"/>
        <end position="385"/>
    </location>
</feature>
<dbReference type="GO" id="GO:0015648">
    <property type="term" value="F:lipid-linked peptidoglycan transporter activity"/>
    <property type="evidence" value="ECO:0007669"/>
    <property type="project" value="TreeGrafter"/>
</dbReference>
<dbReference type="Pfam" id="PF03023">
    <property type="entry name" value="MurJ"/>
    <property type="match status" value="1"/>
</dbReference>
<feature type="transmembrane region" description="Helical" evidence="8">
    <location>
        <begin position="93"/>
        <end position="114"/>
    </location>
</feature>
<dbReference type="InterPro" id="IPR051050">
    <property type="entry name" value="Lipid_II_flippase_MurJ/MviN"/>
</dbReference>
<keyword evidence="7 8" id="KW-0472">Membrane</keyword>
<comment type="subcellular location">
    <subcellularLocation>
        <location evidence="1">Cell membrane</location>
        <topology evidence="1">Multi-pass membrane protein</topology>
    </subcellularLocation>
</comment>
<feature type="transmembrane region" description="Helical" evidence="8">
    <location>
        <begin position="462"/>
        <end position="483"/>
    </location>
</feature>
<keyword evidence="6 8" id="KW-1133">Transmembrane helix</keyword>
<dbReference type="GO" id="GO:0009252">
    <property type="term" value="P:peptidoglycan biosynthetic process"/>
    <property type="evidence" value="ECO:0007669"/>
    <property type="project" value="UniProtKB-KW"/>
</dbReference>
<evidence type="ECO:0000256" key="3">
    <source>
        <dbReference type="ARBA" id="ARBA00022692"/>
    </source>
</evidence>
<comment type="caution">
    <text evidence="9">The sequence shown here is derived from an EMBL/GenBank/DDBJ whole genome shotgun (WGS) entry which is preliminary data.</text>
</comment>
<feature type="transmembrane region" description="Helical" evidence="8">
    <location>
        <begin position="419"/>
        <end position="441"/>
    </location>
</feature>
<evidence type="ECO:0000256" key="5">
    <source>
        <dbReference type="ARBA" id="ARBA00022984"/>
    </source>
</evidence>
<dbReference type="PANTHER" id="PTHR47019">
    <property type="entry name" value="LIPID II FLIPPASE MURJ"/>
    <property type="match status" value="1"/>
</dbReference>
<name>A0A5B2WBZ0_9PSEU</name>
<feature type="transmembrane region" description="Helical" evidence="8">
    <location>
        <begin position="55"/>
        <end position="73"/>
    </location>
</feature>
<feature type="transmembrane region" description="Helical" evidence="8">
    <location>
        <begin position="276"/>
        <end position="297"/>
    </location>
</feature>
<feature type="transmembrane region" description="Helical" evidence="8">
    <location>
        <begin position="239"/>
        <end position="264"/>
    </location>
</feature>
<reference evidence="9 10" key="2">
    <citation type="submission" date="2019-09" db="EMBL/GenBank/DDBJ databases">
        <authorList>
            <person name="Jin C."/>
        </authorList>
    </citation>
    <scope>NUCLEOTIDE SEQUENCE [LARGE SCALE GENOMIC DNA]</scope>
    <source>
        <strain evidence="9 10">AN110305</strain>
    </source>
</reference>
<keyword evidence="4" id="KW-0133">Cell shape</keyword>
<proteinExistence type="predicted"/>
<dbReference type="EMBL" id="VUOB01000104">
    <property type="protein sequence ID" value="KAA2248744.1"/>
    <property type="molecule type" value="Genomic_DNA"/>
</dbReference>
<dbReference type="AlphaFoldDB" id="A0A5B2WBZ0"/>
<evidence type="ECO:0000256" key="8">
    <source>
        <dbReference type="SAM" id="Phobius"/>
    </source>
</evidence>
<feature type="transmembrane region" description="Helical" evidence="8">
    <location>
        <begin position="196"/>
        <end position="218"/>
    </location>
</feature>
<keyword evidence="3 8" id="KW-0812">Transmembrane</keyword>
<dbReference type="PANTHER" id="PTHR47019:SF1">
    <property type="entry name" value="LIPID II FLIPPASE MURJ"/>
    <property type="match status" value="1"/>
</dbReference>
<feature type="transmembrane region" description="Helical" evidence="8">
    <location>
        <begin position="489"/>
        <end position="511"/>
    </location>
</feature>
<keyword evidence="10" id="KW-1185">Reference proteome</keyword>
<evidence type="ECO:0000313" key="9">
    <source>
        <dbReference type="EMBL" id="KAA2248744.1"/>
    </source>
</evidence>
<evidence type="ECO:0000256" key="6">
    <source>
        <dbReference type="ARBA" id="ARBA00022989"/>
    </source>
</evidence>
<feature type="transmembrane region" description="Helical" evidence="8">
    <location>
        <begin position="392"/>
        <end position="413"/>
    </location>
</feature>
<feature type="transmembrane region" description="Helical" evidence="8">
    <location>
        <begin position="134"/>
        <end position="154"/>
    </location>
</feature>
<dbReference type="GO" id="GO:0034204">
    <property type="term" value="P:lipid translocation"/>
    <property type="evidence" value="ECO:0007669"/>
    <property type="project" value="TreeGrafter"/>
</dbReference>
<keyword evidence="5" id="KW-0573">Peptidoglycan synthesis</keyword>
<dbReference type="InterPro" id="IPR004268">
    <property type="entry name" value="MurJ"/>
</dbReference>
<feature type="transmembrane region" description="Helical" evidence="8">
    <location>
        <begin position="166"/>
        <end position="184"/>
    </location>
</feature>
<evidence type="ECO:0000256" key="1">
    <source>
        <dbReference type="ARBA" id="ARBA00004651"/>
    </source>
</evidence>
<feature type="transmembrane region" description="Helical" evidence="8">
    <location>
        <begin position="318"/>
        <end position="341"/>
    </location>
</feature>
<accession>A0A5B2WBZ0</accession>
<dbReference type="RefSeq" id="WP_149855074.1">
    <property type="nucleotide sequence ID" value="NZ_VUOB01000104.1"/>
</dbReference>
<evidence type="ECO:0000256" key="2">
    <source>
        <dbReference type="ARBA" id="ARBA00022475"/>
    </source>
</evidence>
<dbReference type="OrthoDB" id="9786339at2"/>
<protein>
    <submittedName>
        <fullName evidence="9">Murein biosynthesis integral membrane protein MurJ</fullName>
    </submittedName>
</protein>
<evidence type="ECO:0000256" key="7">
    <source>
        <dbReference type="ARBA" id="ARBA00023136"/>
    </source>
</evidence>
<organism evidence="9 10">
    <name type="scientific">Solihabitans fulvus</name>
    <dbReference type="NCBI Taxonomy" id="1892852"/>
    <lineage>
        <taxon>Bacteria</taxon>
        <taxon>Bacillati</taxon>
        <taxon>Actinomycetota</taxon>
        <taxon>Actinomycetes</taxon>
        <taxon>Pseudonocardiales</taxon>
        <taxon>Pseudonocardiaceae</taxon>
        <taxon>Solihabitans</taxon>
    </lineage>
</organism>
<dbReference type="GO" id="GO:0008360">
    <property type="term" value="P:regulation of cell shape"/>
    <property type="evidence" value="ECO:0007669"/>
    <property type="project" value="UniProtKB-KW"/>
</dbReference>